<keyword evidence="2" id="KW-1185">Reference proteome</keyword>
<dbReference type="AlphaFoldDB" id="A0A0J6T134"/>
<accession>A0A0J6T134</accession>
<dbReference type="Proteomes" id="UP000035955">
    <property type="component" value="Unassembled WGS sequence"/>
</dbReference>
<dbReference type="EMBL" id="LABY01000060">
    <property type="protein sequence ID" value="KMO39303.1"/>
    <property type="molecule type" value="Genomic_DNA"/>
</dbReference>
<dbReference type="PATRIC" id="fig|298794.3.peg.6635"/>
<sequence>MSATRSLHWSLAMKEIAATRTHRPAGLLAAQGLIRATSAKRRPLVVAGAYDRAAIMSAAIAAARVHQTRTGSTWGEALSVTLKATWALAKAARAATAH</sequence>
<protein>
    <submittedName>
        <fullName evidence="1">Uncharacterized protein</fullName>
    </submittedName>
</protein>
<reference evidence="1 2" key="1">
    <citation type="submission" date="2015-03" db="EMBL/GenBank/DDBJ databases">
        <title>Genome sequencing of Methylobacterium variabile DSM 16961.</title>
        <authorList>
            <person name="Chaudhry V."/>
            <person name="Patil P.B."/>
        </authorList>
    </citation>
    <scope>NUCLEOTIDE SEQUENCE [LARGE SCALE GENOMIC DNA]</scope>
    <source>
        <strain evidence="1 2">DSM 16961</strain>
    </source>
</reference>
<dbReference type="OrthoDB" id="7999567at2"/>
<organism evidence="1 2">
    <name type="scientific">Methylobacterium variabile</name>
    <dbReference type="NCBI Taxonomy" id="298794"/>
    <lineage>
        <taxon>Bacteria</taxon>
        <taxon>Pseudomonadati</taxon>
        <taxon>Pseudomonadota</taxon>
        <taxon>Alphaproteobacteria</taxon>
        <taxon>Hyphomicrobiales</taxon>
        <taxon>Methylobacteriaceae</taxon>
        <taxon>Methylobacterium</taxon>
    </lineage>
</organism>
<proteinExistence type="predicted"/>
<gene>
    <name evidence="1" type="ORF">VQ02_10200</name>
</gene>
<evidence type="ECO:0000313" key="2">
    <source>
        <dbReference type="Proteomes" id="UP000035955"/>
    </source>
</evidence>
<evidence type="ECO:0000313" key="1">
    <source>
        <dbReference type="EMBL" id="KMO39303.1"/>
    </source>
</evidence>
<name>A0A0J6T134_9HYPH</name>
<comment type="caution">
    <text evidence="1">The sequence shown here is derived from an EMBL/GenBank/DDBJ whole genome shotgun (WGS) entry which is preliminary data.</text>
</comment>
<dbReference type="RefSeq" id="WP_048444072.1">
    <property type="nucleotide sequence ID" value="NZ_LABY01000060.1"/>
</dbReference>